<proteinExistence type="predicted"/>
<dbReference type="InterPro" id="IPR037883">
    <property type="entry name" value="Knr4/Smi1-like_sf"/>
</dbReference>
<dbReference type="RefSeq" id="WP_166277941.1">
    <property type="nucleotide sequence ID" value="NZ_JAAFGS010000008.1"/>
</dbReference>
<name>A0ABX0FCY1_9BACL</name>
<dbReference type="SUPFAM" id="SSF160631">
    <property type="entry name" value="SMI1/KNR4-like"/>
    <property type="match status" value="1"/>
</dbReference>
<evidence type="ECO:0000313" key="2">
    <source>
        <dbReference type="EMBL" id="NGZ77493.1"/>
    </source>
</evidence>
<dbReference type="Gene3D" id="3.40.1580.10">
    <property type="entry name" value="SMI1/KNR4-like"/>
    <property type="match status" value="1"/>
</dbReference>
<dbReference type="SMART" id="SM00860">
    <property type="entry name" value="SMI1_KNR4"/>
    <property type="match status" value="1"/>
</dbReference>
<feature type="domain" description="Knr4/Smi1-like" evidence="1">
    <location>
        <begin position="24"/>
        <end position="147"/>
    </location>
</feature>
<dbReference type="EMBL" id="JAAFGS010000008">
    <property type="protein sequence ID" value="NGZ77493.1"/>
    <property type="molecule type" value="Genomic_DNA"/>
</dbReference>
<reference evidence="2 3" key="1">
    <citation type="submission" date="2020-01" db="EMBL/GenBank/DDBJ databases">
        <title>Polyphasic characterisation and genomic insights into a novel alkali tolerant bacterium VR-M41.</title>
        <authorList>
            <person name="Vemuluri V.R."/>
        </authorList>
    </citation>
    <scope>NUCLEOTIDE SEQUENCE [LARGE SCALE GENOMIC DNA]</scope>
    <source>
        <strain evidence="2 3">VR-M41</strain>
    </source>
</reference>
<protein>
    <submittedName>
        <fullName evidence="2">SMI1/KNR4 family protein</fullName>
    </submittedName>
</protein>
<organism evidence="2 3">
    <name type="scientific">Saccharibacillus alkalitolerans</name>
    <dbReference type="NCBI Taxonomy" id="2705290"/>
    <lineage>
        <taxon>Bacteria</taxon>
        <taxon>Bacillati</taxon>
        <taxon>Bacillota</taxon>
        <taxon>Bacilli</taxon>
        <taxon>Bacillales</taxon>
        <taxon>Paenibacillaceae</taxon>
        <taxon>Saccharibacillus</taxon>
    </lineage>
</organism>
<gene>
    <name evidence="2" type="ORF">GYN08_19565</name>
</gene>
<accession>A0ABX0FCY1</accession>
<dbReference type="Pfam" id="PF09346">
    <property type="entry name" value="SMI1_KNR4"/>
    <property type="match status" value="1"/>
</dbReference>
<evidence type="ECO:0000313" key="3">
    <source>
        <dbReference type="Proteomes" id="UP000800303"/>
    </source>
</evidence>
<comment type="caution">
    <text evidence="2">The sequence shown here is derived from an EMBL/GenBank/DDBJ whole genome shotgun (WGS) entry which is preliminary data.</text>
</comment>
<dbReference type="InterPro" id="IPR018958">
    <property type="entry name" value="Knr4/Smi1-like_dom"/>
</dbReference>
<evidence type="ECO:0000259" key="1">
    <source>
        <dbReference type="SMART" id="SM00860"/>
    </source>
</evidence>
<sequence>MKMQEIESLLTEAYELWEHERAEPESEERLAAFEESRGIRLPGEYRELLARFGPLHFAEPTIHGLQEQEWAYPAGTKLIAEYRSQGAIERDTELLPIGSFGDGDLLVLQPGGSVYRLDHDGYDESPLEAIADDLPTLLGELAKFVLETYRAMQEQNKV</sequence>
<keyword evidence="3" id="KW-1185">Reference proteome</keyword>
<dbReference type="Proteomes" id="UP000800303">
    <property type="component" value="Unassembled WGS sequence"/>
</dbReference>